<sequence>MNRYGNDRFQRLLGPSKKGTGKSELTDGVIHSPAVVSCSFGSGRSCRGDVRHVPELNSHGARWRDLPVFAAHGTAFRSSVGTKEGSSHDPISSTVKVFGHGGLHVEIHRGRNLKGDEFWGMGKSDPYLLLRHGAGKGKTLKSQEHHNGGSNPQWYCKFYFPMRNGGCKEDNILEIEIYNKNTRFHREDNLLGHLRIEDLANWVCRDEHNITELAWYPVFYKRRRSTQDQKDEEKRGEILMRFYFQSIEENVFRSNIHTEPECSRIQDGSDVQQSAGEERIVDYRRVPGRQPNAGLGNAGAIAGITQAVIAIIGLSS</sequence>
<feature type="compositionally biased region" description="Basic and acidic residues" evidence="1">
    <location>
        <begin position="1"/>
        <end position="10"/>
    </location>
</feature>
<dbReference type="SMART" id="SM00239">
    <property type="entry name" value="C2"/>
    <property type="match status" value="1"/>
</dbReference>
<accession>A0ABD3GJU0</accession>
<gene>
    <name evidence="3" type="ORF">R1sor_022441</name>
</gene>
<proteinExistence type="predicted"/>
<evidence type="ECO:0000313" key="4">
    <source>
        <dbReference type="Proteomes" id="UP001633002"/>
    </source>
</evidence>
<comment type="caution">
    <text evidence="3">The sequence shown here is derived from an EMBL/GenBank/DDBJ whole genome shotgun (WGS) entry which is preliminary data.</text>
</comment>
<dbReference type="InterPro" id="IPR035892">
    <property type="entry name" value="C2_domain_sf"/>
</dbReference>
<name>A0ABD3GJU0_9MARC</name>
<dbReference type="EMBL" id="JBJQOH010000007">
    <property type="protein sequence ID" value="KAL3679485.1"/>
    <property type="molecule type" value="Genomic_DNA"/>
</dbReference>
<evidence type="ECO:0000313" key="3">
    <source>
        <dbReference type="EMBL" id="KAL3679485.1"/>
    </source>
</evidence>
<feature type="domain" description="C2" evidence="2">
    <location>
        <begin position="83"/>
        <end position="212"/>
    </location>
</feature>
<dbReference type="CDD" id="cd00030">
    <property type="entry name" value="C2"/>
    <property type="match status" value="1"/>
</dbReference>
<keyword evidence="4" id="KW-1185">Reference proteome</keyword>
<feature type="region of interest" description="Disordered" evidence="1">
    <location>
        <begin position="1"/>
        <end position="26"/>
    </location>
</feature>
<dbReference type="AlphaFoldDB" id="A0ABD3GJU0"/>
<protein>
    <recommendedName>
        <fullName evidence="2">C2 domain-containing protein</fullName>
    </recommendedName>
</protein>
<dbReference type="Gene3D" id="2.60.40.150">
    <property type="entry name" value="C2 domain"/>
    <property type="match status" value="1"/>
</dbReference>
<dbReference type="SUPFAM" id="SSF49562">
    <property type="entry name" value="C2 domain (Calcium/lipid-binding domain, CaLB)"/>
    <property type="match status" value="1"/>
</dbReference>
<dbReference type="Pfam" id="PF00168">
    <property type="entry name" value="C2"/>
    <property type="match status" value="1"/>
</dbReference>
<reference evidence="3 4" key="1">
    <citation type="submission" date="2024-09" db="EMBL/GenBank/DDBJ databases">
        <title>Chromosome-scale assembly of Riccia sorocarpa.</title>
        <authorList>
            <person name="Paukszto L."/>
        </authorList>
    </citation>
    <scope>NUCLEOTIDE SEQUENCE [LARGE SCALE GENOMIC DNA]</scope>
    <source>
        <strain evidence="3">LP-2024</strain>
        <tissue evidence="3">Aerial parts of the thallus</tissue>
    </source>
</reference>
<dbReference type="Proteomes" id="UP001633002">
    <property type="component" value="Unassembled WGS sequence"/>
</dbReference>
<organism evidence="3 4">
    <name type="scientific">Riccia sorocarpa</name>
    <dbReference type="NCBI Taxonomy" id="122646"/>
    <lineage>
        <taxon>Eukaryota</taxon>
        <taxon>Viridiplantae</taxon>
        <taxon>Streptophyta</taxon>
        <taxon>Embryophyta</taxon>
        <taxon>Marchantiophyta</taxon>
        <taxon>Marchantiopsida</taxon>
        <taxon>Marchantiidae</taxon>
        <taxon>Marchantiales</taxon>
        <taxon>Ricciaceae</taxon>
        <taxon>Riccia</taxon>
    </lineage>
</organism>
<evidence type="ECO:0000259" key="2">
    <source>
        <dbReference type="PROSITE" id="PS50004"/>
    </source>
</evidence>
<dbReference type="PROSITE" id="PS50004">
    <property type="entry name" value="C2"/>
    <property type="match status" value="1"/>
</dbReference>
<evidence type="ECO:0000256" key="1">
    <source>
        <dbReference type="SAM" id="MobiDB-lite"/>
    </source>
</evidence>
<dbReference type="InterPro" id="IPR000008">
    <property type="entry name" value="C2_dom"/>
</dbReference>